<dbReference type="Gene3D" id="3.30.700.10">
    <property type="entry name" value="Glycoprotein, Type 4 Pilin"/>
    <property type="match status" value="1"/>
</dbReference>
<dbReference type="PANTHER" id="PTHR30093">
    <property type="entry name" value="GENERAL SECRETION PATHWAY PROTEIN G"/>
    <property type="match status" value="1"/>
</dbReference>
<dbReference type="InterPro" id="IPR013545">
    <property type="entry name" value="T2SS_protein-GspG_C"/>
</dbReference>
<evidence type="ECO:0000256" key="5">
    <source>
        <dbReference type="ARBA" id="ARBA00023136"/>
    </source>
</evidence>
<keyword evidence="9" id="KW-1185">Reference proteome</keyword>
<reference evidence="8 9" key="1">
    <citation type="submission" date="2019-04" db="EMBL/GenBank/DDBJ databases">
        <authorList>
            <person name="Van Vliet M D."/>
        </authorList>
    </citation>
    <scope>NUCLEOTIDE SEQUENCE [LARGE SCALE GENOMIC DNA]</scope>
    <source>
        <strain evidence="8 9">F21</strain>
    </source>
</reference>
<dbReference type="PANTHER" id="PTHR30093:SF44">
    <property type="entry name" value="TYPE II SECRETION SYSTEM CORE PROTEIN G"/>
    <property type="match status" value="1"/>
</dbReference>
<evidence type="ECO:0000256" key="3">
    <source>
        <dbReference type="ARBA" id="ARBA00022692"/>
    </source>
</evidence>
<comment type="subcellular location">
    <subcellularLocation>
        <location evidence="1">Membrane</location>
        <topology evidence="1">Single-pass membrane protein</topology>
    </subcellularLocation>
</comment>
<dbReference type="Pfam" id="PF07963">
    <property type="entry name" value="N_methyl"/>
    <property type="match status" value="1"/>
</dbReference>
<proteinExistence type="predicted"/>
<evidence type="ECO:0000259" key="7">
    <source>
        <dbReference type="Pfam" id="PF08334"/>
    </source>
</evidence>
<keyword evidence="5 6" id="KW-0472">Membrane</keyword>
<keyword evidence="4 6" id="KW-1133">Transmembrane helix</keyword>
<gene>
    <name evidence="8" type="primary">pulG</name>
    <name evidence="8" type="ORF">SCARR_05023</name>
</gene>
<name>A0A6C2UVR5_9BACT</name>
<dbReference type="GO" id="GO:0015628">
    <property type="term" value="P:protein secretion by the type II secretion system"/>
    <property type="evidence" value="ECO:0007669"/>
    <property type="project" value="InterPro"/>
</dbReference>
<dbReference type="SUPFAM" id="SSF54523">
    <property type="entry name" value="Pili subunits"/>
    <property type="match status" value="1"/>
</dbReference>
<evidence type="ECO:0000256" key="4">
    <source>
        <dbReference type="ARBA" id="ARBA00022989"/>
    </source>
</evidence>
<dbReference type="GO" id="GO:0015627">
    <property type="term" value="C:type II protein secretion system complex"/>
    <property type="evidence" value="ECO:0007669"/>
    <property type="project" value="InterPro"/>
</dbReference>
<dbReference type="PRINTS" id="PR00813">
    <property type="entry name" value="BCTERIALGSPG"/>
</dbReference>
<keyword evidence="3 6" id="KW-0812">Transmembrane</keyword>
<dbReference type="InterPro" id="IPR045584">
    <property type="entry name" value="Pilin-like"/>
</dbReference>
<dbReference type="AlphaFoldDB" id="A0A6C2UVR5"/>
<dbReference type="Pfam" id="PF08334">
    <property type="entry name" value="T2SSG"/>
    <property type="match status" value="1"/>
</dbReference>
<evidence type="ECO:0000313" key="8">
    <source>
        <dbReference type="EMBL" id="VGO22926.1"/>
    </source>
</evidence>
<evidence type="ECO:0000313" key="9">
    <source>
        <dbReference type="Proteomes" id="UP000346198"/>
    </source>
</evidence>
<dbReference type="InterPro" id="IPR000983">
    <property type="entry name" value="Bac_GSPG_pilin"/>
</dbReference>
<dbReference type="NCBIfam" id="TIGR02532">
    <property type="entry name" value="IV_pilin_GFxxxE"/>
    <property type="match status" value="1"/>
</dbReference>
<keyword evidence="2" id="KW-0488">Methylation</keyword>
<dbReference type="GO" id="GO:0016020">
    <property type="term" value="C:membrane"/>
    <property type="evidence" value="ECO:0007669"/>
    <property type="project" value="UniProtKB-SubCell"/>
</dbReference>
<evidence type="ECO:0000256" key="2">
    <source>
        <dbReference type="ARBA" id="ARBA00022481"/>
    </source>
</evidence>
<dbReference type="InterPro" id="IPR012902">
    <property type="entry name" value="N_methyl_site"/>
</dbReference>
<organism evidence="8 9">
    <name type="scientific">Pontiella sulfatireligans</name>
    <dbReference type="NCBI Taxonomy" id="2750658"/>
    <lineage>
        <taxon>Bacteria</taxon>
        <taxon>Pseudomonadati</taxon>
        <taxon>Kiritimatiellota</taxon>
        <taxon>Kiritimatiellia</taxon>
        <taxon>Kiritimatiellales</taxon>
        <taxon>Pontiellaceae</taxon>
        <taxon>Pontiella</taxon>
    </lineage>
</organism>
<feature type="domain" description="Type II secretion system protein GspG C-terminal" evidence="7">
    <location>
        <begin position="36"/>
        <end position="116"/>
    </location>
</feature>
<sequence length="132" mass="14702">MRGTRRGFTLLELLAVMAIIAILAGLGAKGYSLARRQAKESRAKADLEKLRTALNEYRVEYGRYPASENAMEVHALDASGFLTNAVEGVTLTDPWGRAYIYVCSNRFLYRIWSEGPVADSDYDNINPSSAEY</sequence>
<feature type="transmembrane region" description="Helical" evidence="6">
    <location>
        <begin position="13"/>
        <end position="34"/>
    </location>
</feature>
<evidence type="ECO:0000256" key="6">
    <source>
        <dbReference type="SAM" id="Phobius"/>
    </source>
</evidence>
<protein>
    <submittedName>
        <fullName evidence="8">Type II secretion system protein G</fullName>
    </submittedName>
</protein>
<dbReference type="EMBL" id="CAAHFH010000003">
    <property type="protein sequence ID" value="VGO22926.1"/>
    <property type="molecule type" value="Genomic_DNA"/>
</dbReference>
<dbReference type="Proteomes" id="UP000346198">
    <property type="component" value="Unassembled WGS sequence"/>
</dbReference>
<accession>A0A6C2UVR5</accession>
<dbReference type="RefSeq" id="WP_136064861.1">
    <property type="nucleotide sequence ID" value="NZ_CAAHFH010000003.1"/>
</dbReference>
<evidence type="ECO:0000256" key="1">
    <source>
        <dbReference type="ARBA" id="ARBA00004167"/>
    </source>
</evidence>